<proteinExistence type="predicted"/>
<dbReference type="Proteomes" id="UP001174748">
    <property type="component" value="Unassembled WGS sequence"/>
</dbReference>
<accession>A0ABT7G5P4</accession>
<feature type="transmembrane region" description="Helical" evidence="1">
    <location>
        <begin position="80"/>
        <end position="98"/>
    </location>
</feature>
<evidence type="ECO:0000313" key="3">
    <source>
        <dbReference type="Proteomes" id="UP001174748"/>
    </source>
</evidence>
<keyword evidence="1" id="KW-0812">Transmembrane</keyword>
<sequence length="144" mass="17169">MKNNSTWKSDLLWHINNALTRKLILLPFVAPCFVGIFVWNFIWHHINDFCGTVALKKTEECQKFIEKMERQKQDLANNKIFVFYCLALSTLYWFIFHFSKNLDGLEFLNLPTYFLFALPIEGVHQLATTPIHYFNQNLTPYFLR</sequence>
<dbReference type="EMBL" id="JARTOI010000001">
    <property type="protein sequence ID" value="MDK5169080.1"/>
    <property type="molecule type" value="Genomic_DNA"/>
</dbReference>
<gene>
    <name evidence="2" type="ORF">P9921_01055</name>
</gene>
<evidence type="ECO:0000256" key="1">
    <source>
        <dbReference type="SAM" id="Phobius"/>
    </source>
</evidence>
<comment type="caution">
    <text evidence="2">The sequence shown here is derived from an EMBL/GenBank/DDBJ whole genome shotgun (WGS) entry which is preliminary data.</text>
</comment>
<name>A0ABT7G5P4_9GAMM</name>
<feature type="transmembrane region" description="Helical" evidence="1">
    <location>
        <begin position="23"/>
        <end position="42"/>
    </location>
</feature>
<dbReference type="RefSeq" id="WP_285098043.1">
    <property type="nucleotide sequence ID" value="NZ_JARTOI010000001.1"/>
</dbReference>
<protein>
    <submittedName>
        <fullName evidence="2">Uncharacterized protein</fullName>
    </submittedName>
</protein>
<organism evidence="2 3">
    <name type="scientific">Serratia nevei</name>
    <dbReference type="NCBI Taxonomy" id="2703794"/>
    <lineage>
        <taxon>Bacteria</taxon>
        <taxon>Pseudomonadati</taxon>
        <taxon>Pseudomonadota</taxon>
        <taxon>Gammaproteobacteria</taxon>
        <taxon>Enterobacterales</taxon>
        <taxon>Yersiniaceae</taxon>
        <taxon>Serratia</taxon>
    </lineage>
</organism>
<keyword evidence="1" id="KW-0472">Membrane</keyword>
<evidence type="ECO:0000313" key="2">
    <source>
        <dbReference type="EMBL" id="MDK5169080.1"/>
    </source>
</evidence>
<keyword evidence="1" id="KW-1133">Transmembrane helix</keyword>
<reference evidence="2" key="1">
    <citation type="submission" date="2023-01" db="EMBL/GenBank/DDBJ databases">
        <title>Genomic dissection of endemic carbapenem resistance: metallo-beta-lactamase gene dissemination through clonal, plasmid and integron transfer pathways.</title>
        <authorList>
            <person name="Macesic N."/>
        </authorList>
    </citation>
    <scope>NUCLEOTIDE SEQUENCE</scope>
    <source>
        <strain evidence="2">CPO382</strain>
    </source>
</reference>
<keyword evidence="3" id="KW-1185">Reference proteome</keyword>